<reference evidence="12" key="1">
    <citation type="journal article" date="2020" name="Biotechnol. Biofuels">
        <title>New insights from the biogas microbiome by comprehensive genome-resolved metagenomics of nearly 1600 species originating from multiple anaerobic digesters.</title>
        <authorList>
            <person name="Campanaro S."/>
            <person name="Treu L."/>
            <person name="Rodriguez-R L.M."/>
            <person name="Kovalovszki A."/>
            <person name="Ziels R.M."/>
            <person name="Maus I."/>
            <person name="Zhu X."/>
            <person name="Kougias P.G."/>
            <person name="Basile A."/>
            <person name="Luo G."/>
            <person name="Schluter A."/>
            <person name="Konstantinidis K.T."/>
            <person name="Angelidaki I."/>
        </authorList>
    </citation>
    <scope>NUCLEOTIDE SEQUENCE</scope>
    <source>
        <strain evidence="12">AS01afH2WH_6</strain>
    </source>
</reference>
<accession>A0A971CXY9</accession>
<evidence type="ECO:0000256" key="8">
    <source>
        <dbReference type="ARBA" id="ARBA00022967"/>
    </source>
</evidence>
<feature type="domain" description="ABC transporter" evidence="11">
    <location>
        <begin position="31"/>
        <end position="279"/>
    </location>
</feature>
<evidence type="ECO:0000256" key="1">
    <source>
        <dbReference type="ARBA" id="ARBA00004202"/>
    </source>
</evidence>
<dbReference type="PROSITE" id="PS00211">
    <property type="entry name" value="ABC_TRANSPORTER_1"/>
    <property type="match status" value="2"/>
</dbReference>
<organism evidence="12 13">
    <name type="scientific">Bifidobacterium crudilactis</name>
    <dbReference type="NCBI Taxonomy" id="327277"/>
    <lineage>
        <taxon>Bacteria</taxon>
        <taxon>Bacillati</taxon>
        <taxon>Actinomycetota</taxon>
        <taxon>Actinomycetes</taxon>
        <taxon>Bifidobacteriales</taxon>
        <taxon>Bifidobacteriaceae</taxon>
        <taxon>Bifidobacterium</taxon>
    </lineage>
</organism>
<dbReference type="InterPro" id="IPR013563">
    <property type="entry name" value="Oligopep_ABC_C"/>
</dbReference>
<gene>
    <name evidence="12" type="ORF">GXW98_01695</name>
</gene>
<keyword evidence="3" id="KW-0813">Transport</keyword>
<dbReference type="GO" id="GO:0016887">
    <property type="term" value="F:ATP hydrolysis activity"/>
    <property type="evidence" value="ECO:0007669"/>
    <property type="project" value="InterPro"/>
</dbReference>
<dbReference type="InterPro" id="IPR027417">
    <property type="entry name" value="P-loop_NTPase"/>
</dbReference>
<keyword evidence="5" id="KW-0997">Cell inner membrane</keyword>
<dbReference type="PROSITE" id="PS50893">
    <property type="entry name" value="ABC_TRANSPORTER_2"/>
    <property type="match status" value="2"/>
</dbReference>
<dbReference type="Gene3D" id="3.40.50.300">
    <property type="entry name" value="P-loop containing nucleotide triphosphate hydrolases"/>
    <property type="match status" value="2"/>
</dbReference>
<dbReference type="InterPro" id="IPR003593">
    <property type="entry name" value="AAA+_ATPase"/>
</dbReference>
<dbReference type="PANTHER" id="PTHR43297:SF14">
    <property type="entry name" value="ATPASE AAA-TYPE CORE DOMAIN-CONTAINING PROTEIN"/>
    <property type="match status" value="1"/>
</dbReference>
<dbReference type="GO" id="GO:0005524">
    <property type="term" value="F:ATP binding"/>
    <property type="evidence" value="ECO:0007669"/>
    <property type="project" value="UniProtKB-KW"/>
</dbReference>
<dbReference type="CDD" id="cd03257">
    <property type="entry name" value="ABC_NikE_OppD_transporters"/>
    <property type="match status" value="2"/>
</dbReference>
<feature type="region of interest" description="Disordered" evidence="10">
    <location>
        <begin position="1"/>
        <end position="27"/>
    </location>
</feature>
<dbReference type="Proteomes" id="UP000767327">
    <property type="component" value="Unassembled WGS sequence"/>
</dbReference>
<keyword evidence="9" id="KW-0472">Membrane</keyword>
<dbReference type="SUPFAM" id="SSF52540">
    <property type="entry name" value="P-loop containing nucleoside triphosphate hydrolases"/>
    <property type="match status" value="2"/>
</dbReference>
<name>A0A971CXY9_9BIFI</name>
<dbReference type="InterPro" id="IPR003439">
    <property type="entry name" value="ABC_transporter-like_ATP-bd"/>
</dbReference>
<dbReference type="RefSeq" id="WP_273172513.1">
    <property type="nucleotide sequence ID" value="NZ_JAAXZR010000007.1"/>
</dbReference>
<proteinExistence type="inferred from homology"/>
<dbReference type="Pfam" id="PF00005">
    <property type="entry name" value="ABC_tran"/>
    <property type="match status" value="2"/>
</dbReference>
<evidence type="ECO:0000256" key="10">
    <source>
        <dbReference type="SAM" id="MobiDB-lite"/>
    </source>
</evidence>
<dbReference type="InterPro" id="IPR050388">
    <property type="entry name" value="ABC_Ni/Peptide_Import"/>
</dbReference>
<keyword evidence="7 12" id="KW-0067">ATP-binding</keyword>
<evidence type="ECO:0000256" key="4">
    <source>
        <dbReference type="ARBA" id="ARBA00022475"/>
    </source>
</evidence>
<dbReference type="AlphaFoldDB" id="A0A971CXY9"/>
<protein>
    <submittedName>
        <fullName evidence="12">ABC transporter ATP-binding protein</fullName>
    </submittedName>
</protein>
<evidence type="ECO:0000256" key="7">
    <source>
        <dbReference type="ARBA" id="ARBA00022840"/>
    </source>
</evidence>
<dbReference type="NCBIfam" id="NF007739">
    <property type="entry name" value="PRK10419.1"/>
    <property type="match status" value="2"/>
</dbReference>
<comment type="subcellular location">
    <subcellularLocation>
        <location evidence="1">Cell membrane</location>
        <topology evidence="1">Peripheral membrane protein</topology>
    </subcellularLocation>
</comment>
<dbReference type="Pfam" id="PF08352">
    <property type="entry name" value="oligo_HPY"/>
    <property type="match status" value="2"/>
</dbReference>
<evidence type="ECO:0000256" key="6">
    <source>
        <dbReference type="ARBA" id="ARBA00022741"/>
    </source>
</evidence>
<evidence type="ECO:0000256" key="3">
    <source>
        <dbReference type="ARBA" id="ARBA00022448"/>
    </source>
</evidence>
<dbReference type="InterPro" id="IPR017871">
    <property type="entry name" value="ABC_transporter-like_CS"/>
</dbReference>
<evidence type="ECO:0000256" key="2">
    <source>
        <dbReference type="ARBA" id="ARBA00005417"/>
    </source>
</evidence>
<evidence type="ECO:0000256" key="9">
    <source>
        <dbReference type="ARBA" id="ARBA00023136"/>
    </source>
</evidence>
<evidence type="ECO:0000256" key="5">
    <source>
        <dbReference type="ARBA" id="ARBA00022519"/>
    </source>
</evidence>
<feature type="compositionally biased region" description="Low complexity" evidence="10">
    <location>
        <begin position="9"/>
        <end position="27"/>
    </location>
</feature>
<keyword evidence="4" id="KW-1003">Cell membrane</keyword>
<keyword evidence="6" id="KW-0547">Nucleotide-binding</keyword>
<dbReference type="SMART" id="SM00382">
    <property type="entry name" value="AAA"/>
    <property type="match status" value="2"/>
</dbReference>
<keyword evidence="8" id="KW-1278">Translocase</keyword>
<evidence type="ECO:0000313" key="13">
    <source>
        <dbReference type="Proteomes" id="UP000767327"/>
    </source>
</evidence>
<evidence type="ECO:0000259" key="11">
    <source>
        <dbReference type="PROSITE" id="PS50893"/>
    </source>
</evidence>
<dbReference type="GO" id="GO:0005886">
    <property type="term" value="C:plasma membrane"/>
    <property type="evidence" value="ECO:0007669"/>
    <property type="project" value="UniProtKB-SubCell"/>
</dbReference>
<sequence>MTRYDNALQETTQQESPSPSSTEESPPLLTVRNLNIGFATGSTVHPVVHHLNLEVRRSQILAVVGESGSGKSVSALAILGLLPVYARVRGDILLGSRRLSTSDLETLREVRGRDIALVFQDPFESLDPVFSIGYQMIEAIRAVEPQLSAKQSTARSLELLEQVKLPDPRGMMSRYPHQVSGGQLQRVMIALALVSHPSLIIADEPTTALDVSVQQDILDLFRDISSSEGIGVILITHDMGVVADVADTVLVMRHGECIETGEVRQIFFHPKEEYTQQLIASVPDVPSAFDTQLDEDNAPYALITAYADDGTQSEAGEGNSSEERDMLLDVRDLSVTYRQSGGESRDAVNAIGFSIAKGESLALVGESGSGKSTIAKSILGLVPHREGHIRFADQELDSLSKREKRRLRRRMGVIFQSPSRSLNPRTSIGDSIAEPLRANDGLTRVARGRVVRELIDRVQLPASVFNAYPSELSGGQLQRASIARALALEPSLLIADEPTSALDVSVQAEILELLAEIQHDSRFACLFISHDLPLVASFCNGILVLNKGKAVEQGEMKQVLSHPSQDYTRQLLLSAPLPNPDIQLRRRQSRLSA</sequence>
<dbReference type="GO" id="GO:0015833">
    <property type="term" value="P:peptide transport"/>
    <property type="evidence" value="ECO:0007669"/>
    <property type="project" value="InterPro"/>
</dbReference>
<dbReference type="NCBIfam" id="NF008453">
    <property type="entry name" value="PRK11308.1"/>
    <property type="match status" value="2"/>
</dbReference>
<comment type="similarity">
    <text evidence="2">Belongs to the ABC transporter superfamily.</text>
</comment>
<feature type="domain" description="ABC transporter" evidence="11">
    <location>
        <begin position="330"/>
        <end position="572"/>
    </location>
</feature>
<dbReference type="EMBL" id="JAAXZR010000007">
    <property type="protein sequence ID" value="NLT78986.1"/>
    <property type="molecule type" value="Genomic_DNA"/>
</dbReference>
<comment type="caution">
    <text evidence="12">The sequence shown here is derived from an EMBL/GenBank/DDBJ whole genome shotgun (WGS) entry which is preliminary data.</text>
</comment>
<reference evidence="12" key="2">
    <citation type="submission" date="2020-01" db="EMBL/GenBank/DDBJ databases">
        <authorList>
            <person name="Campanaro S."/>
        </authorList>
    </citation>
    <scope>NUCLEOTIDE SEQUENCE</scope>
    <source>
        <strain evidence="12">AS01afH2WH_6</strain>
    </source>
</reference>
<evidence type="ECO:0000313" key="12">
    <source>
        <dbReference type="EMBL" id="NLT78986.1"/>
    </source>
</evidence>
<dbReference type="PANTHER" id="PTHR43297">
    <property type="entry name" value="OLIGOPEPTIDE TRANSPORT ATP-BINDING PROTEIN APPD"/>
    <property type="match status" value="1"/>
</dbReference>